<evidence type="ECO:0000313" key="1">
    <source>
        <dbReference type="EMBL" id="EDV92416.1"/>
    </source>
</evidence>
<gene>
    <name evidence="1" type="primary">Dgri\GH24067</name>
    <name evidence="1" type="ORF">Dgri_GH24067</name>
</gene>
<name>B4JNX3_DROGR</name>
<evidence type="ECO:0000313" key="2">
    <source>
        <dbReference type="Proteomes" id="UP000001070"/>
    </source>
</evidence>
<dbReference type="HOGENOM" id="CLU_2760440_0_0_1"/>
<dbReference type="InParanoid" id="B4JNX3"/>
<organism evidence="2">
    <name type="scientific">Drosophila grimshawi</name>
    <name type="common">Hawaiian fruit fly</name>
    <name type="synonym">Idiomyia grimshawi</name>
    <dbReference type="NCBI Taxonomy" id="7222"/>
    <lineage>
        <taxon>Eukaryota</taxon>
        <taxon>Metazoa</taxon>
        <taxon>Ecdysozoa</taxon>
        <taxon>Arthropoda</taxon>
        <taxon>Hexapoda</taxon>
        <taxon>Insecta</taxon>
        <taxon>Pterygota</taxon>
        <taxon>Neoptera</taxon>
        <taxon>Endopterygota</taxon>
        <taxon>Diptera</taxon>
        <taxon>Brachycera</taxon>
        <taxon>Muscomorpha</taxon>
        <taxon>Ephydroidea</taxon>
        <taxon>Drosophilidae</taxon>
        <taxon>Drosophila</taxon>
        <taxon>Hawaiian Drosophila</taxon>
    </lineage>
</organism>
<reference evidence="1 2" key="1">
    <citation type="journal article" date="2007" name="Nature">
        <title>Evolution of genes and genomes on the Drosophila phylogeny.</title>
        <authorList>
            <consortium name="Drosophila 12 Genomes Consortium"/>
            <person name="Clark A.G."/>
            <person name="Eisen M.B."/>
            <person name="Smith D.R."/>
            <person name="Bergman C.M."/>
            <person name="Oliver B."/>
            <person name="Markow T.A."/>
            <person name="Kaufman T.C."/>
            <person name="Kellis M."/>
            <person name="Gelbart W."/>
            <person name="Iyer V.N."/>
            <person name="Pollard D.A."/>
            <person name="Sackton T.B."/>
            <person name="Larracuente A.M."/>
            <person name="Singh N.D."/>
            <person name="Abad J.P."/>
            <person name="Abt D.N."/>
            <person name="Adryan B."/>
            <person name="Aguade M."/>
            <person name="Akashi H."/>
            <person name="Anderson W.W."/>
            <person name="Aquadro C.F."/>
            <person name="Ardell D.H."/>
            <person name="Arguello R."/>
            <person name="Artieri C.G."/>
            <person name="Barbash D.A."/>
            <person name="Barker D."/>
            <person name="Barsanti P."/>
            <person name="Batterham P."/>
            <person name="Batzoglou S."/>
            <person name="Begun D."/>
            <person name="Bhutkar A."/>
            <person name="Blanco E."/>
            <person name="Bosak S.A."/>
            <person name="Bradley R.K."/>
            <person name="Brand A.D."/>
            <person name="Brent M.R."/>
            <person name="Brooks A.N."/>
            <person name="Brown R.H."/>
            <person name="Butlin R.K."/>
            <person name="Caggese C."/>
            <person name="Calvi B.R."/>
            <person name="Bernardo de Carvalho A."/>
            <person name="Caspi A."/>
            <person name="Castrezana S."/>
            <person name="Celniker S.E."/>
            <person name="Chang J.L."/>
            <person name="Chapple C."/>
            <person name="Chatterji S."/>
            <person name="Chinwalla A."/>
            <person name="Civetta A."/>
            <person name="Clifton S.W."/>
            <person name="Comeron J.M."/>
            <person name="Costello J.C."/>
            <person name="Coyne J.A."/>
            <person name="Daub J."/>
            <person name="David R.G."/>
            <person name="Delcher A.L."/>
            <person name="Delehaunty K."/>
            <person name="Do C.B."/>
            <person name="Ebling H."/>
            <person name="Edwards K."/>
            <person name="Eickbush T."/>
            <person name="Evans J.D."/>
            <person name="Filipski A."/>
            <person name="Findeiss S."/>
            <person name="Freyhult E."/>
            <person name="Fulton L."/>
            <person name="Fulton R."/>
            <person name="Garcia A.C."/>
            <person name="Gardiner A."/>
            <person name="Garfield D.A."/>
            <person name="Garvin B.E."/>
            <person name="Gibson G."/>
            <person name="Gilbert D."/>
            <person name="Gnerre S."/>
            <person name="Godfrey J."/>
            <person name="Good R."/>
            <person name="Gotea V."/>
            <person name="Gravely B."/>
            <person name="Greenberg A.J."/>
            <person name="Griffiths-Jones S."/>
            <person name="Gross S."/>
            <person name="Guigo R."/>
            <person name="Gustafson E.A."/>
            <person name="Haerty W."/>
            <person name="Hahn M.W."/>
            <person name="Halligan D.L."/>
            <person name="Halpern A.L."/>
            <person name="Halter G.M."/>
            <person name="Han M.V."/>
            <person name="Heger A."/>
            <person name="Hillier L."/>
            <person name="Hinrichs A.S."/>
            <person name="Holmes I."/>
            <person name="Hoskins R.A."/>
            <person name="Hubisz M.J."/>
            <person name="Hultmark D."/>
            <person name="Huntley M.A."/>
            <person name="Jaffe D.B."/>
            <person name="Jagadeeshan S."/>
            <person name="Jeck W.R."/>
            <person name="Johnson J."/>
            <person name="Jones C.D."/>
            <person name="Jordan W.C."/>
            <person name="Karpen G.H."/>
            <person name="Kataoka E."/>
            <person name="Keightley P.D."/>
            <person name="Kheradpour P."/>
            <person name="Kirkness E.F."/>
            <person name="Koerich L.B."/>
            <person name="Kristiansen K."/>
            <person name="Kudrna D."/>
            <person name="Kulathinal R.J."/>
            <person name="Kumar S."/>
            <person name="Kwok R."/>
            <person name="Lander E."/>
            <person name="Langley C.H."/>
            <person name="Lapoint R."/>
            <person name="Lazzaro B.P."/>
            <person name="Lee S.J."/>
            <person name="Levesque L."/>
            <person name="Li R."/>
            <person name="Lin C.F."/>
            <person name="Lin M.F."/>
            <person name="Lindblad-Toh K."/>
            <person name="Llopart A."/>
            <person name="Long M."/>
            <person name="Low L."/>
            <person name="Lozovsky E."/>
            <person name="Lu J."/>
            <person name="Luo M."/>
            <person name="Machado C.A."/>
            <person name="Makalowski W."/>
            <person name="Marzo M."/>
            <person name="Matsuda M."/>
            <person name="Matzkin L."/>
            <person name="McAllister B."/>
            <person name="McBride C.S."/>
            <person name="McKernan B."/>
            <person name="McKernan K."/>
            <person name="Mendez-Lago M."/>
            <person name="Minx P."/>
            <person name="Mollenhauer M.U."/>
            <person name="Montooth K."/>
            <person name="Mount S.M."/>
            <person name="Mu X."/>
            <person name="Myers E."/>
            <person name="Negre B."/>
            <person name="Newfeld S."/>
            <person name="Nielsen R."/>
            <person name="Noor M.A."/>
            <person name="O'Grady P."/>
            <person name="Pachter L."/>
            <person name="Papaceit M."/>
            <person name="Parisi M.J."/>
            <person name="Parisi M."/>
            <person name="Parts L."/>
            <person name="Pedersen J.S."/>
            <person name="Pesole G."/>
            <person name="Phillippy A.M."/>
            <person name="Ponting C.P."/>
            <person name="Pop M."/>
            <person name="Porcelli D."/>
            <person name="Powell J.R."/>
            <person name="Prohaska S."/>
            <person name="Pruitt K."/>
            <person name="Puig M."/>
            <person name="Quesneville H."/>
            <person name="Ram K.R."/>
            <person name="Rand D."/>
            <person name="Rasmussen M.D."/>
            <person name="Reed L.K."/>
            <person name="Reenan R."/>
            <person name="Reily A."/>
            <person name="Remington K.A."/>
            <person name="Rieger T.T."/>
            <person name="Ritchie M.G."/>
            <person name="Robin C."/>
            <person name="Rogers Y.H."/>
            <person name="Rohde C."/>
            <person name="Rozas J."/>
            <person name="Rubenfield M.J."/>
            <person name="Ruiz A."/>
            <person name="Russo S."/>
            <person name="Salzberg S.L."/>
            <person name="Sanchez-Gracia A."/>
            <person name="Saranga D.J."/>
            <person name="Sato H."/>
            <person name="Schaeffer S.W."/>
            <person name="Schatz M.C."/>
            <person name="Schlenke T."/>
            <person name="Schwartz R."/>
            <person name="Segarra C."/>
            <person name="Singh R.S."/>
            <person name="Sirot L."/>
            <person name="Sirota M."/>
            <person name="Sisneros N.B."/>
            <person name="Smith C.D."/>
            <person name="Smith T.F."/>
            <person name="Spieth J."/>
            <person name="Stage D.E."/>
            <person name="Stark A."/>
            <person name="Stephan W."/>
            <person name="Strausberg R.L."/>
            <person name="Strempel S."/>
            <person name="Sturgill D."/>
            <person name="Sutton G."/>
            <person name="Sutton G.G."/>
            <person name="Tao W."/>
            <person name="Teichmann S."/>
            <person name="Tobari Y.N."/>
            <person name="Tomimura Y."/>
            <person name="Tsolas J.M."/>
            <person name="Valente V.L."/>
            <person name="Venter E."/>
            <person name="Venter J.C."/>
            <person name="Vicario S."/>
            <person name="Vieira F.G."/>
            <person name="Vilella A.J."/>
            <person name="Villasante A."/>
            <person name="Walenz B."/>
            <person name="Wang J."/>
            <person name="Wasserman M."/>
            <person name="Watts T."/>
            <person name="Wilson D."/>
            <person name="Wilson R.K."/>
            <person name="Wing R.A."/>
            <person name="Wolfner M.F."/>
            <person name="Wong A."/>
            <person name="Wong G.K."/>
            <person name="Wu C.I."/>
            <person name="Wu G."/>
            <person name="Yamamoto D."/>
            <person name="Yang H.P."/>
            <person name="Yang S.P."/>
            <person name="Yorke J.A."/>
            <person name="Yoshida K."/>
            <person name="Zdobnov E."/>
            <person name="Zhang P."/>
            <person name="Zhang Y."/>
            <person name="Zimin A.V."/>
            <person name="Baldwin J."/>
            <person name="Abdouelleil A."/>
            <person name="Abdulkadir J."/>
            <person name="Abebe A."/>
            <person name="Abera B."/>
            <person name="Abreu J."/>
            <person name="Acer S.C."/>
            <person name="Aftuck L."/>
            <person name="Alexander A."/>
            <person name="An P."/>
            <person name="Anderson E."/>
            <person name="Anderson S."/>
            <person name="Arachi H."/>
            <person name="Azer M."/>
            <person name="Bachantsang P."/>
            <person name="Barry A."/>
            <person name="Bayul T."/>
            <person name="Berlin A."/>
            <person name="Bessette D."/>
            <person name="Bloom T."/>
            <person name="Blye J."/>
            <person name="Boguslavskiy L."/>
            <person name="Bonnet C."/>
            <person name="Boukhgalter B."/>
            <person name="Bourzgui I."/>
            <person name="Brown A."/>
            <person name="Cahill P."/>
            <person name="Channer S."/>
            <person name="Cheshatsang Y."/>
            <person name="Chuda L."/>
            <person name="Citroen M."/>
            <person name="Collymore A."/>
            <person name="Cooke P."/>
            <person name="Costello M."/>
            <person name="D'Aco K."/>
            <person name="Daza R."/>
            <person name="De Haan G."/>
            <person name="DeGray S."/>
            <person name="DeMaso C."/>
            <person name="Dhargay N."/>
            <person name="Dooley K."/>
            <person name="Dooley E."/>
            <person name="Doricent M."/>
            <person name="Dorje P."/>
            <person name="Dorjee K."/>
            <person name="Dupes A."/>
            <person name="Elong R."/>
            <person name="Falk J."/>
            <person name="Farina A."/>
            <person name="Faro S."/>
            <person name="Ferguson D."/>
            <person name="Fisher S."/>
            <person name="Foley C.D."/>
            <person name="Franke A."/>
            <person name="Friedrich D."/>
            <person name="Gadbois L."/>
            <person name="Gearin G."/>
            <person name="Gearin C.R."/>
            <person name="Giannoukos G."/>
            <person name="Goode T."/>
            <person name="Graham J."/>
            <person name="Grandbois E."/>
            <person name="Grewal S."/>
            <person name="Gyaltsen K."/>
            <person name="Hafez N."/>
            <person name="Hagos B."/>
            <person name="Hall J."/>
            <person name="Henson C."/>
            <person name="Hollinger A."/>
            <person name="Honan T."/>
            <person name="Huard M.D."/>
            <person name="Hughes L."/>
            <person name="Hurhula B."/>
            <person name="Husby M.E."/>
            <person name="Kamat A."/>
            <person name="Kanga B."/>
            <person name="Kashin S."/>
            <person name="Khazanovich D."/>
            <person name="Kisner P."/>
            <person name="Lance K."/>
            <person name="Lara M."/>
            <person name="Lee W."/>
            <person name="Lennon N."/>
            <person name="Letendre F."/>
            <person name="LeVine R."/>
            <person name="Lipovsky A."/>
            <person name="Liu X."/>
            <person name="Liu J."/>
            <person name="Liu S."/>
            <person name="Lokyitsang T."/>
            <person name="Lokyitsang Y."/>
            <person name="Lubonja R."/>
            <person name="Lui A."/>
            <person name="MacDonald P."/>
            <person name="Magnisalis V."/>
            <person name="Maru K."/>
            <person name="Matthews C."/>
            <person name="McCusker W."/>
            <person name="McDonough S."/>
            <person name="Mehta T."/>
            <person name="Meldrim J."/>
            <person name="Meneus L."/>
            <person name="Mihai O."/>
            <person name="Mihalev A."/>
            <person name="Mihova T."/>
            <person name="Mittelman R."/>
            <person name="Mlenga V."/>
            <person name="Montmayeur A."/>
            <person name="Mulrain L."/>
            <person name="Navidi A."/>
            <person name="Naylor J."/>
            <person name="Negash T."/>
            <person name="Nguyen T."/>
            <person name="Nguyen N."/>
            <person name="Nicol R."/>
            <person name="Norbu C."/>
            <person name="Norbu N."/>
            <person name="Novod N."/>
            <person name="O'Neill B."/>
            <person name="Osman S."/>
            <person name="Markiewicz E."/>
            <person name="Oyono O.L."/>
            <person name="Patti C."/>
            <person name="Phunkhang P."/>
            <person name="Pierre F."/>
            <person name="Priest M."/>
            <person name="Raghuraman S."/>
            <person name="Rege F."/>
            <person name="Reyes R."/>
            <person name="Rise C."/>
            <person name="Rogov P."/>
            <person name="Ross K."/>
            <person name="Ryan E."/>
            <person name="Settipalli S."/>
            <person name="Shea T."/>
            <person name="Sherpa N."/>
            <person name="Shi L."/>
            <person name="Shih D."/>
            <person name="Sparrow T."/>
            <person name="Spaulding J."/>
            <person name="Stalker J."/>
            <person name="Stange-Thomann N."/>
            <person name="Stavropoulos S."/>
            <person name="Stone C."/>
            <person name="Strader C."/>
            <person name="Tesfaye S."/>
            <person name="Thomson T."/>
            <person name="Thoulutsang Y."/>
            <person name="Thoulutsang D."/>
            <person name="Topham K."/>
            <person name="Topping I."/>
            <person name="Tsamla T."/>
            <person name="Vassiliev H."/>
            <person name="Vo A."/>
            <person name="Wangchuk T."/>
            <person name="Wangdi T."/>
            <person name="Weiand M."/>
            <person name="Wilkinson J."/>
            <person name="Wilson A."/>
            <person name="Yadav S."/>
            <person name="Young G."/>
            <person name="Yu Q."/>
            <person name="Zembek L."/>
            <person name="Zhong D."/>
            <person name="Zimmer A."/>
            <person name="Zwirko Z."/>
            <person name="Jaffe D.B."/>
            <person name="Alvarez P."/>
            <person name="Brockman W."/>
            <person name="Butler J."/>
            <person name="Chin C."/>
            <person name="Gnerre S."/>
            <person name="Grabherr M."/>
            <person name="Kleber M."/>
            <person name="Mauceli E."/>
            <person name="MacCallum I."/>
        </authorList>
    </citation>
    <scope>NUCLEOTIDE SEQUENCE [LARGE SCALE GENOMIC DNA]</scope>
    <source>
        <strain evidence="2">Tucson 15287-2541.00</strain>
    </source>
</reference>
<accession>B4JNX3</accession>
<keyword evidence="2" id="KW-1185">Reference proteome</keyword>
<proteinExistence type="predicted"/>
<dbReference type="EMBL" id="CH916371">
    <property type="protein sequence ID" value="EDV92416.1"/>
    <property type="molecule type" value="Genomic_DNA"/>
</dbReference>
<protein>
    <submittedName>
        <fullName evidence="1">GH24067</fullName>
    </submittedName>
</protein>
<dbReference type="Proteomes" id="UP000001070">
    <property type="component" value="Unassembled WGS sequence"/>
</dbReference>
<dbReference type="AlphaFoldDB" id="B4JNX3"/>
<sequence>MSAIKQTAPGAPCPLQKQQQQQWSVLPPLHPCHTCCQTTLSVALNKSTGKCGSLLALATGPGLGLGLGLV</sequence>